<dbReference type="InParanoid" id="I3EJ15"/>
<keyword evidence="4" id="KW-0472">Membrane</keyword>
<dbReference type="HOGENOM" id="CLU_084051_0_0_1"/>
<dbReference type="EMBL" id="GL870877">
    <property type="protein sequence ID" value="EIJ89212.1"/>
    <property type="molecule type" value="Genomic_DNA"/>
</dbReference>
<dbReference type="InterPro" id="IPR016180">
    <property type="entry name" value="Ribosomal_uL16_dom"/>
</dbReference>
<dbReference type="GO" id="GO:0005840">
    <property type="term" value="C:ribosome"/>
    <property type="evidence" value="ECO:0007669"/>
    <property type="project" value="UniProtKB-KW"/>
</dbReference>
<dbReference type="NCBIfam" id="NF003239">
    <property type="entry name" value="PRK04199.1-4"/>
    <property type="match status" value="1"/>
</dbReference>
<dbReference type="FunCoup" id="I3EJ15">
    <property type="interactions" value="145"/>
</dbReference>
<accession>I3EJ15</accession>
<evidence type="ECO:0000256" key="3">
    <source>
        <dbReference type="ARBA" id="ARBA00023274"/>
    </source>
</evidence>
<evidence type="ECO:0000313" key="5">
    <source>
        <dbReference type="EMBL" id="EIJ89212.1"/>
    </source>
</evidence>
<protein>
    <submittedName>
        <fullName evidence="5">60S ribosomal protein L10</fullName>
    </submittedName>
</protein>
<keyword evidence="6" id="KW-1185">Reference proteome</keyword>
<evidence type="ECO:0000256" key="1">
    <source>
        <dbReference type="ARBA" id="ARBA00008931"/>
    </source>
</evidence>
<name>I3EJ15_NEMP3</name>
<dbReference type="FunFam" id="3.90.1170.10:FF:000002">
    <property type="entry name" value="60S ribosomal protein L10"/>
    <property type="match status" value="1"/>
</dbReference>
<evidence type="ECO:0000256" key="2">
    <source>
        <dbReference type="ARBA" id="ARBA00022980"/>
    </source>
</evidence>
<evidence type="ECO:0000313" key="6">
    <source>
        <dbReference type="Proteomes" id="UP000002872"/>
    </source>
</evidence>
<dbReference type="InterPro" id="IPR018255">
    <property type="entry name" value="Ribosomal_uL16_CS_euk_arc"/>
</dbReference>
<dbReference type="OrthoDB" id="10258869at2759"/>
<organism evidence="5 6">
    <name type="scientific">Nematocida parisii (strain ERTm3)</name>
    <name type="common">Nematode killer fungus</name>
    <dbReference type="NCBI Taxonomy" id="935791"/>
    <lineage>
        <taxon>Eukaryota</taxon>
        <taxon>Fungi</taxon>
        <taxon>Fungi incertae sedis</taxon>
        <taxon>Microsporidia</taxon>
        <taxon>Nematocida</taxon>
    </lineage>
</organism>
<dbReference type="PROSITE" id="PS01257">
    <property type="entry name" value="RIBOSOMAL_L10E"/>
    <property type="match status" value="1"/>
</dbReference>
<evidence type="ECO:0000256" key="4">
    <source>
        <dbReference type="SAM" id="Phobius"/>
    </source>
</evidence>
<dbReference type="VEuPathDB" id="MicrosporidiaDB:NEQG_01031"/>
<sequence length="266" mass="30656">MDITRYNPKYLFVLILYPLPLDFLGFLEFPVDLYFSFIFYLFSKFYSPVMGRRPGRCYRYIKNKPYPKSRFCRGVPDSKVSKYDTGKRKATVLELPICTNLVSLEREQISAEALEASRIALNKYLSTHLEKDAFHFRLKVHTHHVVRINKMLSCAGADRLQTGMRGSFGKPNGRTARVNIGQVLISVRSKEGTEEKVREGLRRAMHKFAGKQEIVVTDKYGFTPYTTEEFNRLKEEGSLLPMGIGAMELKKKGPLMEYIRKASMVL</sequence>
<keyword evidence="4" id="KW-1133">Transmembrane helix</keyword>
<dbReference type="GO" id="GO:0006412">
    <property type="term" value="P:translation"/>
    <property type="evidence" value="ECO:0007669"/>
    <property type="project" value="InterPro"/>
</dbReference>
<dbReference type="InterPro" id="IPR036920">
    <property type="entry name" value="Ribosomal_uL16_sf"/>
</dbReference>
<dbReference type="Proteomes" id="UP000002872">
    <property type="component" value="Unassembled WGS sequence"/>
</dbReference>
<dbReference type="GO" id="GO:1990904">
    <property type="term" value="C:ribonucleoprotein complex"/>
    <property type="evidence" value="ECO:0007669"/>
    <property type="project" value="UniProtKB-KW"/>
</dbReference>
<dbReference type="InterPro" id="IPR001197">
    <property type="entry name" value="Ribosomal_uL16_euk_arch"/>
</dbReference>
<keyword evidence="3" id="KW-0687">Ribonucleoprotein</keyword>
<keyword evidence="2 5" id="KW-0689">Ribosomal protein</keyword>
<feature type="transmembrane region" description="Helical" evidence="4">
    <location>
        <begin position="23"/>
        <end position="43"/>
    </location>
</feature>
<keyword evidence="4" id="KW-0812">Transmembrane</keyword>
<comment type="similarity">
    <text evidence="1">Belongs to the universal ribosomal protein uL16 family.</text>
</comment>
<dbReference type="SUPFAM" id="SSF54686">
    <property type="entry name" value="Ribosomal protein L16p/L10e"/>
    <property type="match status" value="1"/>
</dbReference>
<dbReference type="Pfam" id="PF00252">
    <property type="entry name" value="Ribosomal_L16"/>
    <property type="match status" value="1"/>
</dbReference>
<dbReference type="OMA" id="HHVIREN"/>
<dbReference type="InterPro" id="IPR047873">
    <property type="entry name" value="Ribosomal_uL16"/>
</dbReference>
<dbReference type="Gene3D" id="3.90.1170.10">
    <property type="entry name" value="Ribosomal protein L10e/L16"/>
    <property type="match status" value="1"/>
</dbReference>
<dbReference type="GO" id="GO:0003735">
    <property type="term" value="F:structural constituent of ribosome"/>
    <property type="evidence" value="ECO:0007669"/>
    <property type="project" value="InterPro"/>
</dbReference>
<proteinExistence type="inferred from homology"/>
<reference evidence="5" key="1">
    <citation type="submission" date="2011-01" db="EMBL/GenBank/DDBJ databases">
        <title>The Genome Sequence of Nematocida parisii strain ERTm3.</title>
        <authorList>
            <consortium name="The Broad Institute Genome Sequencing Platform"/>
            <consortium name="The Broad Institute Genome Sequencing Center for Infectious Disease"/>
            <person name="Cuomo C."/>
            <person name="Troemel E."/>
            <person name="Young S.K."/>
            <person name="Zeng Q."/>
            <person name="Gargeya S."/>
            <person name="Fitzgerald M."/>
            <person name="Haas B."/>
            <person name="Abouelleil A."/>
            <person name="Alvarado L."/>
            <person name="Arachchi H.M."/>
            <person name="Berlin A."/>
            <person name="Chapman S.B."/>
            <person name="Gearin G."/>
            <person name="Goldberg J."/>
            <person name="Griggs A."/>
            <person name="Gujja S."/>
            <person name="Hansen M."/>
            <person name="Heiman D."/>
            <person name="Howarth C."/>
            <person name="Larimer J."/>
            <person name="Lui A."/>
            <person name="MacDonald P.J.P."/>
            <person name="McCowen C."/>
            <person name="Montmayeur A."/>
            <person name="Murphy C."/>
            <person name="Neiman D."/>
            <person name="Pearson M."/>
            <person name="Priest M."/>
            <person name="Roberts A."/>
            <person name="Saif S."/>
            <person name="Shea T."/>
            <person name="Sisk P."/>
            <person name="Stolte C."/>
            <person name="Sykes S."/>
            <person name="Wortman J."/>
            <person name="Nusbaum C."/>
            <person name="Birren B."/>
        </authorList>
    </citation>
    <scope>NUCLEOTIDE SEQUENCE</scope>
    <source>
        <strain evidence="5">ERTm3</strain>
    </source>
</reference>
<dbReference type="PANTHER" id="PTHR11726">
    <property type="entry name" value="60S RIBOSOMAL PROTEIN L10"/>
    <property type="match status" value="1"/>
</dbReference>
<dbReference type="AlphaFoldDB" id="I3EJ15"/>
<dbReference type="CDD" id="cd01433">
    <property type="entry name" value="Ribosomal_L16_L10e"/>
    <property type="match status" value="1"/>
</dbReference>
<dbReference type="STRING" id="935791.I3EJ15"/>
<gene>
    <name evidence="5" type="ORF">NEQG_01031</name>
</gene>